<sequence>MKMFLTTIALAIATPAVAQTAPANPTGQPQTAPATACTPEHAAMGHCTLNKLAVPAAAPHAGHDREGDCCQKGADGKMVCCDKRAQAGHNGH</sequence>
<keyword evidence="1" id="KW-0732">Signal</keyword>
<evidence type="ECO:0000313" key="3">
    <source>
        <dbReference type="Proteomes" id="UP000229081"/>
    </source>
</evidence>
<evidence type="ECO:0000313" key="2">
    <source>
        <dbReference type="EMBL" id="ATY33467.1"/>
    </source>
</evidence>
<feature type="chain" id="PRO_5014700792" evidence="1">
    <location>
        <begin position="19"/>
        <end position="92"/>
    </location>
</feature>
<evidence type="ECO:0000256" key="1">
    <source>
        <dbReference type="SAM" id="SignalP"/>
    </source>
</evidence>
<protein>
    <submittedName>
        <fullName evidence="2">Uncharacterized protein</fullName>
    </submittedName>
</protein>
<keyword evidence="3" id="KW-1185">Reference proteome</keyword>
<dbReference type="KEGG" id="sphc:CVN68_17090"/>
<organism evidence="2 3">
    <name type="scientific">Sphingomonas psychrotolerans</name>
    <dbReference type="NCBI Taxonomy" id="1327635"/>
    <lineage>
        <taxon>Bacteria</taxon>
        <taxon>Pseudomonadati</taxon>
        <taxon>Pseudomonadota</taxon>
        <taxon>Alphaproteobacteria</taxon>
        <taxon>Sphingomonadales</taxon>
        <taxon>Sphingomonadaceae</taxon>
        <taxon>Sphingomonas</taxon>
    </lineage>
</organism>
<dbReference type="OrthoDB" id="7477854at2"/>
<dbReference type="Proteomes" id="UP000229081">
    <property type="component" value="Chromosome"/>
</dbReference>
<name>A0A2K8MHW0_9SPHN</name>
<reference evidence="2 3" key="1">
    <citation type="submission" date="2017-11" db="EMBL/GenBank/DDBJ databases">
        <title>Complete genome sequence of Sphingomonas sp. Strain Cra20, a psychrotolerant potential plant growth promoting rhizobacteria.</title>
        <authorList>
            <person name="Luo Y."/>
        </authorList>
    </citation>
    <scope>NUCLEOTIDE SEQUENCE [LARGE SCALE GENOMIC DNA]</scope>
    <source>
        <strain evidence="2 3">Cra20</strain>
    </source>
</reference>
<dbReference type="AlphaFoldDB" id="A0A2K8MHW0"/>
<dbReference type="RefSeq" id="WP_100283266.1">
    <property type="nucleotide sequence ID" value="NZ_CP024923.1"/>
</dbReference>
<accession>A0A2K8MHW0</accession>
<proteinExistence type="predicted"/>
<feature type="signal peptide" evidence="1">
    <location>
        <begin position="1"/>
        <end position="18"/>
    </location>
</feature>
<dbReference type="EMBL" id="CP024923">
    <property type="protein sequence ID" value="ATY33467.1"/>
    <property type="molecule type" value="Genomic_DNA"/>
</dbReference>
<gene>
    <name evidence="2" type="ORF">CVN68_17090</name>
</gene>